<feature type="domain" description="Hedgehog/Intein (Hint)" evidence="1">
    <location>
        <begin position="162"/>
        <end position="305"/>
    </location>
</feature>
<dbReference type="InterPro" id="IPR036844">
    <property type="entry name" value="Hint_dom_sf"/>
</dbReference>
<dbReference type="SUPFAM" id="SSF51294">
    <property type="entry name" value="Hedgehog/intein (Hint) domain"/>
    <property type="match status" value="1"/>
</dbReference>
<name>A0A238IW64_9RHOB</name>
<proteinExistence type="predicted"/>
<accession>A0A238IW64</accession>
<organism evidence="2 3">
    <name type="scientific">Boseongicola aestuarii</name>
    <dbReference type="NCBI Taxonomy" id="1470561"/>
    <lineage>
        <taxon>Bacteria</taxon>
        <taxon>Pseudomonadati</taxon>
        <taxon>Pseudomonadota</taxon>
        <taxon>Alphaproteobacteria</taxon>
        <taxon>Rhodobacterales</taxon>
        <taxon>Paracoccaceae</taxon>
        <taxon>Boseongicola</taxon>
    </lineage>
</organism>
<reference evidence="2 3" key="1">
    <citation type="submission" date="2017-05" db="EMBL/GenBank/DDBJ databases">
        <authorList>
            <person name="Song R."/>
            <person name="Chenine A.L."/>
            <person name="Ruprecht R.M."/>
        </authorList>
    </citation>
    <scope>NUCLEOTIDE SEQUENCE [LARGE SCALE GENOMIC DNA]</scope>
    <source>
        <strain evidence="2 3">CECT 8489</strain>
    </source>
</reference>
<keyword evidence="3" id="KW-1185">Reference proteome</keyword>
<dbReference type="EMBL" id="FXXQ01000001">
    <property type="protein sequence ID" value="SMX22273.1"/>
    <property type="molecule type" value="Genomic_DNA"/>
</dbReference>
<dbReference type="InterPro" id="IPR028992">
    <property type="entry name" value="Hedgehog/Intein_dom"/>
</dbReference>
<dbReference type="Pfam" id="PF13403">
    <property type="entry name" value="Hint_2"/>
    <property type="match status" value="1"/>
</dbReference>
<dbReference type="Proteomes" id="UP000201838">
    <property type="component" value="Unassembled WGS sequence"/>
</dbReference>
<protein>
    <recommendedName>
        <fullName evidence="1">Hedgehog/Intein (Hint) domain-containing protein</fullName>
    </recommendedName>
</protein>
<evidence type="ECO:0000259" key="1">
    <source>
        <dbReference type="Pfam" id="PF13403"/>
    </source>
</evidence>
<dbReference type="RefSeq" id="WP_093972248.1">
    <property type="nucleotide sequence ID" value="NZ_FXXQ01000001.1"/>
</dbReference>
<gene>
    <name evidence="2" type="ORF">BOA8489_00364</name>
</gene>
<dbReference type="AlphaFoldDB" id="A0A238IW64"/>
<dbReference type="OrthoDB" id="6305173at2"/>
<sequence>MPLSVWVRGDSSTAANASLNASNVKKQPATLLTFSADTNNDGIDDGDLKLNFTLDGSVDPNTVIYLDTNGDGTLDSGPISFMMEFGGTLPFTNKLNGVGPNNTDLRGEEVVILTLDTGKRLFFLRSFLFDPDGPNAITDSQDTFDIMNDFPNGAHNLQDLFVCYVAGTRIKTPTGPVAIETLKAGDQIVAEGNLPVPVLFIGSLSFQAPSIRAFDKLRPIMIPEGAIAPGEPSADLLVSPQHRILLRAPELQTLFGVDAAFVAARDTPFARPGPIEDTTYVHILCRTHSVIEANGCASESLYPGDTALASLSPEDAGDIRAILGLGIAQKTAYPCLTSREAAVLREAIYSREKRSA</sequence>
<evidence type="ECO:0000313" key="2">
    <source>
        <dbReference type="EMBL" id="SMX22273.1"/>
    </source>
</evidence>
<evidence type="ECO:0000313" key="3">
    <source>
        <dbReference type="Proteomes" id="UP000201838"/>
    </source>
</evidence>